<feature type="active site" description="Nucleophile" evidence="4">
    <location>
        <position position="40"/>
    </location>
</feature>
<feature type="short sequence motif" description="GXGXXG" evidence="4">
    <location>
        <begin position="11"/>
        <end position="16"/>
    </location>
</feature>
<dbReference type="InterPro" id="IPR016035">
    <property type="entry name" value="Acyl_Trfase/lysoPLipase"/>
</dbReference>
<dbReference type="PANTHER" id="PTHR14226:SF29">
    <property type="entry name" value="NEUROPATHY TARGET ESTERASE SWS"/>
    <property type="match status" value="1"/>
</dbReference>
<feature type="domain" description="PNPLA" evidence="5">
    <location>
        <begin position="7"/>
        <end position="193"/>
    </location>
</feature>
<accession>A0AAX3BF49</accession>
<dbReference type="GO" id="GO:0016787">
    <property type="term" value="F:hydrolase activity"/>
    <property type="evidence" value="ECO:0007669"/>
    <property type="project" value="UniProtKB-UniRule"/>
</dbReference>
<dbReference type="Pfam" id="PF01734">
    <property type="entry name" value="Patatin"/>
    <property type="match status" value="1"/>
</dbReference>
<evidence type="ECO:0000256" key="4">
    <source>
        <dbReference type="PROSITE-ProRule" id="PRU01161"/>
    </source>
</evidence>
<evidence type="ECO:0000313" key="6">
    <source>
        <dbReference type="EMBL" id="URA10992.1"/>
    </source>
</evidence>
<reference evidence="6" key="2">
    <citation type="submission" date="2022-06" db="EMBL/GenBank/DDBJ databases">
        <title>Thermospira aquatica gen. nov., sp. nov.</title>
        <authorList>
            <person name="Ben Ali Gam Z."/>
            <person name="Labat M."/>
        </authorList>
    </citation>
    <scope>NUCLEOTIDE SEQUENCE</scope>
    <source>
        <strain evidence="6">F1F22</strain>
    </source>
</reference>
<dbReference type="GO" id="GO:0016042">
    <property type="term" value="P:lipid catabolic process"/>
    <property type="evidence" value="ECO:0007669"/>
    <property type="project" value="UniProtKB-UniRule"/>
</dbReference>
<dbReference type="Gene3D" id="3.40.1090.10">
    <property type="entry name" value="Cytosolic phospholipase A2 catalytic domain"/>
    <property type="match status" value="2"/>
</dbReference>
<dbReference type="EMBL" id="CP073355">
    <property type="protein sequence ID" value="URA10992.1"/>
    <property type="molecule type" value="Genomic_DNA"/>
</dbReference>
<organism evidence="6 7">
    <name type="scientific">Thermospira aquatica</name>
    <dbReference type="NCBI Taxonomy" id="2828656"/>
    <lineage>
        <taxon>Bacteria</taxon>
        <taxon>Pseudomonadati</taxon>
        <taxon>Spirochaetota</taxon>
        <taxon>Spirochaetia</taxon>
        <taxon>Brevinematales</taxon>
        <taxon>Thermospiraceae</taxon>
        <taxon>Thermospira</taxon>
    </lineage>
</organism>
<evidence type="ECO:0000256" key="1">
    <source>
        <dbReference type="ARBA" id="ARBA00022801"/>
    </source>
</evidence>
<keyword evidence="3 4" id="KW-0443">Lipid metabolism</keyword>
<proteinExistence type="predicted"/>
<keyword evidence="7" id="KW-1185">Reference proteome</keyword>
<feature type="short sequence motif" description="GXSXG" evidence="4">
    <location>
        <begin position="38"/>
        <end position="42"/>
    </location>
</feature>
<feature type="short sequence motif" description="DGA/G" evidence="4">
    <location>
        <begin position="180"/>
        <end position="182"/>
    </location>
</feature>
<dbReference type="AlphaFoldDB" id="A0AAX3BF49"/>
<protein>
    <submittedName>
        <fullName evidence="6">Patatin-like phospholipase family protein</fullName>
    </submittedName>
</protein>
<keyword evidence="2 4" id="KW-0442">Lipid degradation</keyword>
<sequence>MAKGYALVLGGGGAKGAYHIGVWKALRENGIRLEAIFGTSVGAINACLIGQGDYFKAEQLWSSLSLSQVLELPHELLSEGKFVLTKKNFPIFQDFLHKILKEGGINTQPLRMLIDSYLDEPRLRRSGLDIGLISVRVNDFSPMKAFLSDVEPGKWADYLLASAAFPGFKNPRIGKDLFVDGGLYNNLPHELARQRGYRRIIVVDNSGIGNNRPPNIVGTETIYIKNSMSFGGEFDFVPEILQKWMKLGYYDALQTLGTISGQSFFYRLSPKTLAKWEKLLVSEKVVRKVSYAFKKEGLAFSVQTWQKVLRAQLPDEYAFLPSLVEALFEYAAYVLEVPRLFLYEWKDWETVVKKHIYAWSSKTTLVSFLTDLLKGKHTLLPLHVLKILFLAEDGLL</sequence>
<feature type="active site" description="Proton acceptor" evidence="4">
    <location>
        <position position="180"/>
    </location>
</feature>
<dbReference type="InterPro" id="IPR050301">
    <property type="entry name" value="NTE"/>
</dbReference>
<evidence type="ECO:0000259" key="5">
    <source>
        <dbReference type="PROSITE" id="PS51635"/>
    </source>
</evidence>
<evidence type="ECO:0000256" key="2">
    <source>
        <dbReference type="ARBA" id="ARBA00022963"/>
    </source>
</evidence>
<dbReference type="PROSITE" id="PS51635">
    <property type="entry name" value="PNPLA"/>
    <property type="match status" value="1"/>
</dbReference>
<dbReference type="InterPro" id="IPR002641">
    <property type="entry name" value="PNPLA_dom"/>
</dbReference>
<dbReference type="SUPFAM" id="SSF52151">
    <property type="entry name" value="FabD/lysophospholipase-like"/>
    <property type="match status" value="1"/>
</dbReference>
<reference evidence="6" key="1">
    <citation type="submission" date="2021-04" db="EMBL/GenBank/DDBJ databases">
        <authorList>
            <person name="Postec A."/>
        </authorList>
    </citation>
    <scope>NUCLEOTIDE SEQUENCE</scope>
    <source>
        <strain evidence="6">F1F22</strain>
    </source>
</reference>
<keyword evidence="1 4" id="KW-0378">Hydrolase</keyword>
<gene>
    <name evidence="6" type="ORF">KDW03_04100</name>
</gene>
<dbReference type="Proteomes" id="UP001056539">
    <property type="component" value="Chromosome"/>
</dbReference>
<name>A0AAX3BF49_9SPIR</name>
<evidence type="ECO:0000313" key="7">
    <source>
        <dbReference type="Proteomes" id="UP001056539"/>
    </source>
</evidence>
<evidence type="ECO:0000256" key="3">
    <source>
        <dbReference type="ARBA" id="ARBA00023098"/>
    </source>
</evidence>
<dbReference type="RefSeq" id="WP_271436123.1">
    <property type="nucleotide sequence ID" value="NZ_CP073355.1"/>
</dbReference>
<dbReference type="PANTHER" id="PTHR14226">
    <property type="entry name" value="NEUROPATHY TARGET ESTERASE/SWISS CHEESE D.MELANOGASTER"/>
    <property type="match status" value="1"/>
</dbReference>
<dbReference type="CDD" id="cd07209">
    <property type="entry name" value="Pat_hypo_Ecoli_Z1214_like"/>
    <property type="match status" value="1"/>
</dbReference>
<dbReference type="KEGG" id="taqu:KDW03_04100"/>